<evidence type="ECO:0000256" key="2">
    <source>
        <dbReference type="ARBA" id="ARBA00008974"/>
    </source>
</evidence>
<feature type="transmembrane region" description="Helical" evidence="9">
    <location>
        <begin position="409"/>
        <end position="428"/>
    </location>
</feature>
<comment type="similarity">
    <text evidence="2 7">Belongs to the purine-cytosine permease (2.A.39) family.</text>
</comment>
<feature type="compositionally biased region" description="Basic and acidic residues" evidence="8">
    <location>
        <begin position="11"/>
        <end position="23"/>
    </location>
</feature>
<reference evidence="10 11" key="1">
    <citation type="journal article" date="2021" name="Nat. Commun.">
        <title>Genetic determinants of endophytism in the Arabidopsis root mycobiome.</title>
        <authorList>
            <person name="Mesny F."/>
            <person name="Miyauchi S."/>
            <person name="Thiergart T."/>
            <person name="Pickel B."/>
            <person name="Atanasova L."/>
            <person name="Karlsson M."/>
            <person name="Huettel B."/>
            <person name="Barry K.W."/>
            <person name="Haridas S."/>
            <person name="Chen C."/>
            <person name="Bauer D."/>
            <person name="Andreopoulos W."/>
            <person name="Pangilinan J."/>
            <person name="LaButti K."/>
            <person name="Riley R."/>
            <person name="Lipzen A."/>
            <person name="Clum A."/>
            <person name="Drula E."/>
            <person name="Henrissat B."/>
            <person name="Kohler A."/>
            <person name="Grigoriev I.V."/>
            <person name="Martin F.M."/>
            <person name="Hacquard S."/>
        </authorList>
    </citation>
    <scope>NUCLEOTIDE SEQUENCE [LARGE SCALE GENOMIC DNA]</scope>
    <source>
        <strain evidence="10 11">MPI-SDFR-AT-0080</strain>
    </source>
</reference>
<dbReference type="PANTHER" id="PTHR31806:SF5">
    <property type="entry name" value="PURINE-CYTOSINE PERMEASE FCY21"/>
    <property type="match status" value="1"/>
</dbReference>
<comment type="subcellular location">
    <subcellularLocation>
        <location evidence="1">Membrane</location>
        <topology evidence="1">Multi-pass membrane protein</topology>
    </subcellularLocation>
</comment>
<feature type="transmembrane region" description="Helical" evidence="9">
    <location>
        <begin position="449"/>
        <end position="472"/>
    </location>
</feature>
<evidence type="ECO:0000256" key="9">
    <source>
        <dbReference type="SAM" id="Phobius"/>
    </source>
</evidence>
<evidence type="ECO:0000256" key="4">
    <source>
        <dbReference type="ARBA" id="ARBA00022692"/>
    </source>
</evidence>
<feature type="transmembrane region" description="Helical" evidence="9">
    <location>
        <begin position="109"/>
        <end position="127"/>
    </location>
</feature>
<feature type="transmembrane region" description="Helical" evidence="9">
    <location>
        <begin position="341"/>
        <end position="363"/>
    </location>
</feature>
<evidence type="ECO:0000256" key="5">
    <source>
        <dbReference type="ARBA" id="ARBA00022989"/>
    </source>
</evidence>
<keyword evidence="6 7" id="KW-0472">Membrane</keyword>
<keyword evidence="4 9" id="KW-0812">Transmembrane</keyword>
<evidence type="ECO:0000313" key="11">
    <source>
        <dbReference type="Proteomes" id="UP000774617"/>
    </source>
</evidence>
<organism evidence="10 11">
    <name type="scientific">Macrophomina phaseolina</name>
    <dbReference type="NCBI Taxonomy" id="35725"/>
    <lineage>
        <taxon>Eukaryota</taxon>
        <taxon>Fungi</taxon>
        <taxon>Dikarya</taxon>
        <taxon>Ascomycota</taxon>
        <taxon>Pezizomycotina</taxon>
        <taxon>Dothideomycetes</taxon>
        <taxon>Dothideomycetes incertae sedis</taxon>
        <taxon>Botryosphaeriales</taxon>
        <taxon>Botryosphaeriaceae</taxon>
        <taxon>Macrophomina</taxon>
    </lineage>
</organism>
<feature type="transmembrane region" description="Helical" evidence="9">
    <location>
        <begin position="248"/>
        <end position="273"/>
    </location>
</feature>
<keyword evidence="3 7" id="KW-0813">Transport</keyword>
<feature type="region of interest" description="Disordered" evidence="8">
    <location>
        <begin position="1"/>
        <end position="42"/>
    </location>
</feature>
<feature type="transmembrane region" description="Helical" evidence="9">
    <location>
        <begin position="185"/>
        <end position="208"/>
    </location>
</feature>
<evidence type="ECO:0000256" key="6">
    <source>
        <dbReference type="ARBA" id="ARBA00023136"/>
    </source>
</evidence>
<dbReference type="Pfam" id="PF02133">
    <property type="entry name" value="Transp_cyt_pur"/>
    <property type="match status" value="1"/>
</dbReference>
<feature type="transmembrane region" description="Helical" evidence="9">
    <location>
        <begin position="148"/>
        <end position="173"/>
    </location>
</feature>
<feature type="transmembrane region" description="Helical" evidence="9">
    <location>
        <begin position="484"/>
        <end position="500"/>
    </location>
</feature>
<evidence type="ECO:0000256" key="8">
    <source>
        <dbReference type="SAM" id="MobiDB-lite"/>
    </source>
</evidence>
<evidence type="ECO:0000256" key="7">
    <source>
        <dbReference type="PIRNR" id="PIRNR002744"/>
    </source>
</evidence>
<feature type="transmembrane region" description="Helical" evidence="9">
    <location>
        <begin position="215"/>
        <end position="236"/>
    </location>
</feature>
<keyword evidence="5 9" id="KW-1133">Transmembrane helix</keyword>
<feature type="transmembrane region" description="Helical" evidence="9">
    <location>
        <begin position="285"/>
        <end position="309"/>
    </location>
</feature>
<dbReference type="PANTHER" id="PTHR31806">
    <property type="entry name" value="PURINE-CYTOSINE PERMEASE FCY2-RELATED"/>
    <property type="match status" value="1"/>
</dbReference>
<comment type="caution">
    <text evidence="10">The sequence shown here is derived from an EMBL/GenBank/DDBJ whole genome shotgun (WGS) entry which is preliminary data.</text>
</comment>
<protein>
    <submittedName>
        <fullName evidence="10">Purine-cytosine permease FCY22</fullName>
    </submittedName>
</protein>
<dbReference type="Gene3D" id="1.10.4160.10">
    <property type="entry name" value="Hydantoin permease"/>
    <property type="match status" value="1"/>
</dbReference>
<dbReference type="Proteomes" id="UP000774617">
    <property type="component" value="Unassembled WGS sequence"/>
</dbReference>
<dbReference type="InterPro" id="IPR026030">
    <property type="entry name" value="Pur-cyt_permease_Fcy2/21/22"/>
</dbReference>
<name>A0ABQ8G6I6_9PEZI</name>
<evidence type="ECO:0000256" key="1">
    <source>
        <dbReference type="ARBA" id="ARBA00004141"/>
    </source>
</evidence>
<evidence type="ECO:0000256" key="3">
    <source>
        <dbReference type="ARBA" id="ARBA00022448"/>
    </source>
</evidence>
<keyword evidence="11" id="KW-1185">Reference proteome</keyword>
<dbReference type="EMBL" id="JAGTJR010000021">
    <property type="protein sequence ID" value="KAH7043957.1"/>
    <property type="molecule type" value="Genomic_DNA"/>
</dbReference>
<proteinExistence type="inferred from homology"/>
<feature type="transmembrane region" description="Helical" evidence="9">
    <location>
        <begin position="78"/>
        <end position="103"/>
    </location>
</feature>
<dbReference type="PIRSF" id="PIRSF002744">
    <property type="entry name" value="Pur-cyt_permease"/>
    <property type="match status" value="1"/>
</dbReference>
<feature type="transmembrane region" description="Helical" evidence="9">
    <location>
        <begin position="375"/>
        <end position="397"/>
    </location>
</feature>
<accession>A0ABQ8G6I6</accession>
<dbReference type="InterPro" id="IPR001248">
    <property type="entry name" value="Pur-cyt_permease"/>
</dbReference>
<evidence type="ECO:0000313" key="10">
    <source>
        <dbReference type="EMBL" id="KAH7043957.1"/>
    </source>
</evidence>
<gene>
    <name evidence="10" type="ORF">B0J12DRAFT_671304</name>
</gene>
<sequence length="511" mass="55633">MEETHTSSAIHDPERAMPPDLTKDGPVTHQLPTTIKDDDASSSSTTKVLRKLTSWGVEVRGIAPVPEKDQTKTQYHNIFFVWLSMLTNLLPIITGMVGTLSYGLSLRDASLTILFFSLLCYIPTAYMNILGPQTGMRQMVQARYSFGFFPVIIVVLLNMMTIVGFTVIAGIVAGQTLSAVSDGKISLALGIVITFIVGLFVSFCGYRVIHVYNRWSWLGVLVCFVIMTGCGGKHLSQQVQAQPADASLILNFGCLIAGFSIAFAGLMSDYSVYYRTDAPAARMFWYAYLGQILPTILLMILGAAIGGAVPNVPGWNEGHERFSTGGVLEAMLRPAGGFGKFVAVLLAFSLIGNVSASMYSVNLNWQILVPWFARLPRIIFSIVTTAVMIPVAITAATDFFESLENFLGIVSYWPSSFAAIVIIEHVLFRKSDSSTYDRSIWRDPRNLPCGAAAIVAGIASFALVIPCMAATWYTGPIAEHTGDIGFEVAFALAGLLYVPLRTLEIRVQGRL</sequence>